<dbReference type="PROSITE" id="PS00954">
    <property type="entry name" value="IGP_DEHYDRATASE_1"/>
    <property type="match status" value="1"/>
</dbReference>
<comment type="caution">
    <text evidence="6">The sequence shown here is derived from an EMBL/GenBank/DDBJ whole genome shotgun (WGS) entry which is preliminary data.</text>
</comment>
<name>A0ABT2EXY9_METVO</name>
<comment type="pathway">
    <text evidence="1 5">Amino-acid biosynthesis; L-histidine biosynthesis; L-histidine from 5-phospho-alpha-D-ribose 1-diphosphate: step 6/9.</text>
</comment>
<comment type="catalytic activity">
    <reaction evidence="5">
        <text>D-erythro-1-(imidazol-4-yl)glycerol 3-phosphate = 3-(imidazol-4-yl)-2-oxopropyl phosphate + H2O</text>
        <dbReference type="Rhea" id="RHEA:11040"/>
        <dbReference type="ChEBI" id="CHEBI:15377"/>
        <dbReference type="ChEBI" id="CHEBI:57766"/>
        <dbReference type="ChEBI" id="CHEBI:58278"/>
        <dbReference type="EC" id="4.2.1.19"/>
    </reaction>
</comment>
<accession>A0ABT2EXY9</accession>
<dbReference type="NCBIfam" id="NF002114">
    <property type="entry name" value="PRK00951.2-4"/>
    <property type="match status" value="1"/>
</dbReference>
<organism evidence="6 7">
    <name type="scientific">Methanococcus voltae PS</name>
    <dbReference type="NCBI Taxonomy" id="523842"/>
    <lineage>
        <taxon>Archaea</taxon>
        <taxon>Methanobacteriati</taxon>
        <taxon>Methanobacteriota</taxon>
        <taxon>Methanomada group</taxon>
        <taxon>Methanococci</taxon>
        <taxon>Methanococcales</taxon>
        <taxon>Methanococcaceae</taxon>
        <taxon>Methanococcus</taxon>
    </lineage>
</organism>
<dbReference type="GO" id="GO:0004424">
    <property type="term" value="F:imidazoleglycerol-phosphate dehydratase activity"/>
    <property type="evidence" value="ECO:0007669"/>
    <property type="project" value="UniProtKB-EC"/>
</dbReference>
<dbReference type="PANTHER" id="PTHR23133:SF2">
    <property type="entry name" value="IMIDAZOLEGLYCEROL-PHOSPHATE DEHYDRATASE"/>
    <property type="match status" value="1"/>
</dbReference>
<proteinExistence type="inferred from homology"/>
<sequence>MRKFQINRETKETKIGLELNIDGTGVYSIVTGIPFFDHVLNSFSKHGSFDLNLRANGDLEVDDHHTVEDVGIVLGQAFNNIEKANIKRFGWAMIPMDEAKATFCIDIGGRPYVVGDYVPNTEKIGNFSTENVVHFFESFANHAKVNIHFEVTGKNEHHKVEALFKAFGISMDMATQNDNRKGLISTKGTI</sequence>
<comment type="similarity">
    <text evidence="5">Belongs to the imidazoleglycerol-phosphate dehydratase family.</text>
</comment>
<dbReference type="Proteomes" id="UP001140258">
    <property type="component" value="Unassembled WGS sequence"/>
</dbReference>
<dbReference type="RefSeq" id="WP_259052494.1">
    <property type="nucleotide sequence ID" value="NZ_JANUCQ010000004.1"/>
</dbReference>
<dbReference type="EC" id="4.2.1.19" evidence="5"/>
<protein>
    <recommendedName>
        <fullName evidence="5">Imidazoleglycerol-phosphate dehydratase</fullName>
        <shortName evidence="5">IGPD</shortName>
        <ecNumber evidence="5">4.2.1.19</ecNumber>
    </recommendedName>
</protein>
<dbReference type="InterPro" id="IPR000807">
    <property type="entry name" value="ImidazoleglycerolP_deHydtase"/>
</dbReference>
<dbReference type="SUPFAM" id="SSF54211">
    <property type="entry name" value="Ribosomal protein S5 domain 2-like"/>
    <property type="match status" value="2"/>
</dbReference>
<dbReference type="EMBL" id="JANUCQ010000004">
    <property type="protein sequence ID" value="MCS3922817.1"/>
    <property type="molecule type" value="Genomic_DNA"/>
</dbReference>
<evidence type="ECO:0000256" key="2">
    <source>
        <dbReference type="ARBA" id="ARBA00022605"/>
    </source>
</evidence>
<dbReference type="PROSITE" id="PS00955">
    <property type="entry name" value="IGP_DEHYDRATASE_2"/>
    <property type="match status" value="1"/>
</dbReference>
<dbReference type="InterPro" id="IPR020565">
    <property type="entry name" value="ImidazoleglycerP_deHydtase_CS"/>
</dbReference>
<dbReference type="NCBIfam" id="NF002113">
    <property type="entry name" value="PRK00951.2-3"/>
    <property type="match status" value="1"/>
</dbReference>
<keyword evidence="4 5" id="KW-0456">Lyase</keyword>
<keyword evidence="5" id="KW-0963">Cytoplasm</keyword>
<dbReference type="CDD" id="cd07914">
    <property type="entry name" value="IGPD"/>
    <property type="match status" value="1"/>
</dbReference>
<keyword evidence="2 5" id="KW-0028">Amino-acid biosynthesis</keyword>
<dbReference type="NCBIfam" id="NF002111">
    <property type="entry name" value="PRK00951.2-1"/>
    <property type="match status" value="1"/>
</dbReference>
<evidence type="ECO:0000256" key="3">
    <source>
        <dbReference type="ARBA" id="ARBA00023102"/>
    </source>
</evidence>
<reference evidence="6" key="1">
    <citation type="submission" date="2022-08" db="EMBL/GenBank/DDBJ databases">
        <title>Genomic Encyclopedia of Type Strains, Phase V (KMG-V): Genome sequencing to study the core and pangenomes of soil and plant-associated prokaryotes.</title>
        <authorList>
            <person name="Whitman W."/>
        </authorList>
    </citation>
    <scope>NUCLEOTIDE SEQUENCE</scope>
    <source>
        <strain evidence="6">PS</strain>
    </source>
</reference>
<evidence type="ECO:0000313" key="6">
    <source>
        <dbReference type="EMBL" id="MCS3922817.1"/>
    </source>
</evidence>
<dbReference type="InterPro" id="IPR038494">
    <property type="entry name" value="IGPD_sf"/>
</dbReference>
<dbReference type="PANTHER" id="PTHR23133">
    <property type="entry name" value="IMIDAZOLEGLYCEROL-PHOSPHATE DEHYDRATASE HIS7"/>
    <property type="match status" value="1"/>
</dbReference>
<dbReference type="InterPro" id="IPR020568">
    <property type="entry name" value="Ribosomal_Su5_D2-typ_SF"/>
</dbReference>
<dbReference type="HAMAP" id="MF_00076">
    <property type="entry name" value="HisB"/>
    <property type="match status" value="1"/>
</dbReference>
<evidence type="ECO:0000256" key="4">
    <source>
        <dbReference type="ARBA" id="ARBA00023239"/>
    </source>
</evidence>
<comment type="subcellular location">
    <subcellularLocation>
        <location evidence="5">Cytoplasm</location>
    </subcellularLocation>
</comment>
<keyword evidence="3 5" id="KW-0368">Histidine biosynthesis</keyword>
<dbReference type="Gene3D" id="3.30.230.40">
    <property type="entry name" value="Imidazole glycerol phosphate dehydratase, domain 1"/>
    <property type="match status" value="2"/>
</dbReference>
<evidence type="ECO:0000256" key="5">
    <source>
        <dbReference type="HAMAP-Rule" id="MF_00076"/>
    </source>
</evidence>
<evidence type="ECO:0000313" key="7">
    <source>
        <dbReference type="Proteomes" id="UP001140258"/>
    </source>
</evidence>
<evidence type="ECO:0000256" key="1">
    <source>
        <dbReference type="ARBA" id="ARBA00005047"/>
    </source>
</evidence>
<keyword evidence="7" id="KW-1185">Reference proteome</keyword>
<gene>
    <name evidence="5" type="primary">hisB</name>
    <name evidence="6" type="ORF">M2325_001527</name>
</gene>
<dbReference type="Pfam" id="PF00475">
    <property type="entry name" value="IGPD"/>
    <property type="match status" value="1"/>
</dbReference>